<feature type="region of interest" description="Disordered" evidence="1">
    <location>
        <begin position="1"/>
        <end position="34"/>
    </location>
</feature>
<dbReference type="GO" id="GO:0003824">
    <property type="term" value="F:catalytic activity"/>
    <property type="evidence" value="ECO:0007669"/>
    <property type="project" value="InterPro"/>
</dbReference>
<feature type="domain" description="Endonuclease/exonuclease/phosphatase" evidence="2">
    <location>
        <begin position="176"/>
        <end position="293"/>
    </location>
</feature>
<dbReference type="SUPFAM" id="SSF56219">
    <property type="entry name" value="DNase I-like"/>
    <property type="match status" value="1"/>
</dbReference>
<gene>
    <name evidence="3" type="ORF">Tsubulata_051413</name>
</gene>
<comment type="caution">
    <text evidence="3">The sequence shown here is derived from an EMBL/GenBank/DDBJ whole genome shotgun (WGS) entry which is preliminary data.</text>
</comment>
<reference evidence="3" key="1">
    <citation type="submission" date="2022-02" db="EMBL/GenBank/DDBJ databases">
        <authorList>
            <person name="Henning P.M."/>
            <person name="McCubbin A.G."/>
            <person name="Shore J.S."/>
        </authorList>
    </citation>
    <scope>NUCLEOTIDE SEQUENCE</scope>
    <source>
        <strain evidence="3">F60SS</strain>
        <tissue evidence="3">Leaves</tissue>
    </source>
</reference>
<evidence type="ECO:0000259" key="2">
    <source>
        <dbReference type="Pfam" id="PF03372"/>
    </source>
</evidence>
<reference evidence="3" key="2">
    <citation type="journal article" date="2023" name="Plants (Basel)">
        <title>Annotation of the Turnera subulata (Passifloraceae) Draft Genome Reveals the S-Locus Evolved after the Divergence of Turneroideae from Passifloroideae in a Stepwise Manner.</title>
        <authorList>
            <person name="Henning P.M."/>
            <person name="Roalson E.H."/>
            <person name="Mir W."/>
            <person name="McCubbin A.G."/>
            <person name="Shore J.S."/>
        </authorList>
    </citation>
    <scope>NUCLEOTIDE SEQUENCE</scope>
    <source>
        <strain evidence="3">F60SS</strain>
    </source>
</reference>
<evidence type="ECO:0000313" key="3">
    <source>
        <dbReference type="EMBL" id="KAJ4828333.1"/>
    </source>
</evidence>
<dbReference type="InterPro" id="IPR036691">
    <property type="entry name" value="Endo/exonu/phosph_ase_sf"/>
</dbReference>
<dbReference type="PANTHER" id="PTHR33710">
    <property type="entry name" value="BNAC02G09200D PROTEIN"/>
    <property type="match status" value="1"/>
</dbReference>
<evidence type="ECO:0000256" key="1">
    <source>
        <dbReference type="SAM" id="MobiDB-lite"/>
    </source>
</evidence>
<organism evidence="3 4">
    <name type="scientific">Turnera subulata</name>
    <dbReference type="NCBI Taxonomy" id="218843"/>
    <lineage>
        <taxon>Eukaryota</taxon>
        <taxon>Viridiplantae</taxon>
        <taxon>Streptophyta</taxon>
        <taxon>Embryophyta</taxon>
        <taxon>Tracheophyta</taxon>
        <taxon>Spermatophyta</taxon>
        <taxon>Magnoliopsida</taxon>
        <taxon>eudicotyledons</taxon>
        <taxon>Gunneridae</taxon>
        <taxon>Pentapetalae</taxon>
        <taxon>rosids</taxon>
        <taxon>fabids</taxon>
        <taxon>Malpighiales</taxon>
        <taxon>Passifloraceae</taxon>
        <taxon>Turnera</taxon>
    </lineage>
</organism>
<dbReference type="OrthoDB" id="1720282at2759"/>
<dbReference type="Proteomes" id="UP001141552">
    <property type="component" value="Unassembled WGS sequence"/>
</dbReference>
<evidence type="ECO:0000313" key="4">
    <source>
        <dbReference type="Proteomes" id="UP001141552"/>
    </source>
</evidence>
<proteinExistence type="predicted"/>
<accession>A0A9Q0FB74</accession>
<dbReference type="Pfam" id="PF03372">
    <property type="entry name" value="Exo_endo_phos"/>
    <property type="match status" value="1"/>
</dbReference>
<keyword evidence="4" id="KW-1185">Reference proteome</keyword>
<dbReference type="Gene3D" id="3.60.10.10">
    <property type="entry name" value="Endonuclease/exonuclease/phosphatase"/>
    <property type="match status" value="1"/>
</dbReference>
<protein>
    <recommendedName>
        <fullName evidence="2">Endonuclease/exonuclease/phosphatase domain-containing protein</fullName>
    </recommendedName>
</protein>
<feature type="region of interest" description="Disordered" evidence="1">
    <location>
        <begin position="301"/>
        <end position="327"/>
    </location>
</feature>
<dbReference type="InterPro" id="IPR005135">
    <property type="entry name" value="Endo/exonuclease/phosphatase"/>
</dbReference>
<sequence>MPSSPQHPPKHVDPLSQFPIPSKPPDQIGPVGTPTTVPMDVTVCHQPIITDSIPRVVLGPSAAPVAEEIEIIHDSTAVGDASVPCFVYPNPCKAPSPFPGFYDTNYILELPRGCGRQAERVIHRLRFPNSHRIEARGFAGGLWLLWDEEKTLVEVLFNHPQFLHVRVSKANSSFLFTAVYGSPQEGWRRFLWRNLEALAATIQEPWIVGGDFNAILSGAERRNRFGHPGQASSLFVDCCLKMNLLDLGFVGCRFTWCSGDKRTRLDRFFCNSEWRREFPEATVIHLPRVGSDHCPILLKYSAAPPPPSDRPFRGPGANTRHRRREHG</sequence>
<dbReference type="EMBL" id="JAKUCV010006203">
    <property type="protein sequence ID" value="KAJ4828333.1"/>
    <property type="molecule type" value="Genomic_DNA"/>
</dbReference>
<dbReference type="PANTHER" id="PTHR33710:SF71">
    <property type="entry name" value="ENDONUCLEASE_EXONUCLEASE_PHOSPHATASE DOMAIN-CONTAINING PROTEIN"/>
    <property type="match status" value="1"/>
</dbReference>
<dbReference type="AlphaFoldDB" id="A0A9Q0FB74"/>
<name>A0A9Q0FB74_9ROSI</name>